<dbReference type="EMBL" id="KZ559222">
    <property type="protein sequence ID" value="PLB33187.1"/>
    <property type="molecule type" value="Genomic_DNA"/>
</dbReference>
<dbReference type="InterPro" id="IPR036890">
    <property type="entry name" value="HATPase_C_sf"/>
</dbReference>
<dbReference type="SUPFAM" id="SSF118116">
    <property type="entry name" value="DNA mismatch repair protein MutL"/>
    <property type="match status" value="1"/>
</dbReference>
<dbReference type="Gene3D" id="3.30.1370.100">
    <property type="entry name" value="MutL, C-terminal domain, regulatory subdomain"/>
    <property type="match status" value="1"/>
</dbReference>
<dbReference type="GO" id="GO:0006298">
    <property type="term" value="P:mismatch repair"/>
    <property type="evidence" value="ECO:0007669"/>
    <property type="project" value="InterPro"/>
</dbReference>
<evidence type="ECO:0000259" key="3">
    <source>
        <dbReference type="SMART" id="SM00853"/>
    </source>
</evidence>
<dbReference type="InterPro" id="IPR042121">
    <property type="entry name" value="MutL_C_regsub"/>
</dbReference>
<feature type="region of interest" description="Disordered" evidence="2">
    <location>
        <begin position="471"/>
        <end position="560"/>
    </location>
</feature>
<dbReference type="SMART" id="SM00853">
    <property type="entry name" value="MutL_C"/>
    <property type="match status" value="1"/>
</dbReference>
<evidence type="ECO:0000256" key="2">
    <source>
        <dbReference type="SAM" id="MobiDB-lite"/>
    </source>
</evidence>
<protein>
    <recommendedName>
        <fullName evidence="3">MutL C-terminal dimerisation domain-containing protein</fullName>
    </recommendedName>
</protein>
<sequence length="910" mass="100504">MPSTDRIKPLPPEVVAKIKSSTSVTNLSDVIVELVKNALDANSRTVFVTVDFQRGGCVVDDDGDGILPAEFEAHGGLMKAHHTSRFDASKMIYGHRGLFLASLSSLSLLTVTSRHVRHSTTNTVVFHHATPVARLCPAPAQREPRFGAHGTSVTVNDLFGNMPVRVKNRALTLQKPDELERQWDELKQSLVSLMVANDRLNRLVVSDAGKERKLTIRPRATNEQADGSLDRLRVSSILAQAGLVDSPDASHWDTVSACVPDLAIYAAISLVPSPSKRVQFISIGIDPLQQRNNANLLYGEVNRLFSLSDFGTGSSVSSTSREFSSRVGPNAKSAAKSVSKWPVFCIRIYTTDPQRINGDGQEGPESEKSIQRIIDILGALVNEFLKQHDLRPRATKGFGNRTQLQMGVENGDKPSAHSRGKYGTTSSTEEALGGQVKLPPFKRRAPIISQHFGDWSRIKSARDISEMCSPRLKHYTPSPTDPVIHQRSKRRSPERASYFPQTPQTVGESDPGVDDKGTDTDTAVTWTDPLTGRSHLLNPRTGQSIAPQSTNSFRSVRTSDSITRPRSAILNETKNKWVENLLENWDNPTFGRAERPISAIDIGPGHEDVSGLEAKCRDLSGEMCELQKFGLSKFRGKLSRQNLERAETVAQVDRKFILAKLGTTPGGHGLDVAGSVLVLIDQHAADERCRVEALFERFLEGDSRRIDTVTLDPIVFETPSTELALLKRYAGFFSSWGVGYTVEQGPEDKRAFVSVNTLPRLIAERCRVEPSLVTDLIRGEIWRREETGGRPTTVTATVRPPDAGEVNIWVRRLDGCPQGIIELVNSRACRTAIMFNDILNTSECQSLVRRLARCVFPFQCAHGRPSMIPVVMTGINDAEEDYWEDTPGEGVGVDFVDAFRRWRNHIDSGD</sequence>
<dbReference type="OrthoDB" id="429932at2759"/>
<dbReference type="Pfam" id="PF13589">
    <property type="entry name" value="HATPase_c_3"/>
    <property type="match status" value="1"/>
</dbReference>
<gene>
    <name evidence="4" type="ORF">BDW47DRAFT_7118</name>
</gene>
<dbReference type="Gene3D" id="3.30.565.10">
    <property type="entry name" value="Histidine kinase-like ATPase, C-terminal domain"/>
    <property type="match status" value="1"/>
</dbReference>
<dbReference type="RefSeq" id="XP_024667199.1">
    <property type="nucleotide sequence ID" value="XM_024819671.1"/>
</dbReference>
<dbReference type="PANTHER" id="PTHR10073:SF47">
    <property type="entry name" value="DNA MISMATCH REPAIR PROTEIN MLH3"/>
    <property type="match status" value="1"/>
</dbReference>
<feature type="region of interest" description="Disordered" evidence="2">
    <location>
        <begin position="405"/>
        <end position="433"/>
    </location>
</feature>
<reference evidence="4 5" key="1">
    <citation type="submission" date="2017-12" db="EMBL/GenBank/DDBJ databases">
        <authorList>
            <consortium name="DOE Joint Genome Institute"/>
            <person name="Haridas S."/>
            <person name="Kjaerbolling I."/>
            <person name="Vesth T.C."/>
            <person name="Frisvad J.C."/>
            <person name="Nybo J.L."/>
            <person name="Theobald S."/>
            <person name="Kuo A."/>
            <person name="Bowyer P."/>
            <person name="Matsuda Y."/>
            <person name="Mondo S."/>
            <person name="Lyhne E.K."/>
            <person name="Kogle M.E."/>
            <person name="Clum A."/>
            <person name="Lipzen A."/>
            <person name="Salamov A."/>
            <person name="Ngan C.Y."/>
            <person name="Daum C."/>
            <person name="Chiniquy J."/>
            <person name="Barry K."/>
            <person name="LaButti K."/>
            <person name="Simmons B.A."/>
            <person name="Magnuson J.K."/>
            <person name="Mortensen U.H."/>
            <person name="Larsen T.O."/>
            <person name="Grigoriev I.V."/>
            <person name="Baker S.E."/>
            <person name="Andersen M.R."/>
            <person name="Nordberg H.P."/>
            <person name="Cantor M.N."/>
            <person name="Hua S.X."/>
        </authorList>
    </citation>
    <scope>NUCLEOTIDE SEQUENCE [LARGE SCALE GENOMIC DNA]</scope>
    <source>
        <strain evidence="4 5">CBS 102.13</strain>
    </source>
</reference>
<proteinExistence type="inferred from homology"/>
<dbReference type="GO" id="GO:0005524">
    <property type="term" value="F:ATP binding"/>
    <property type="evidence" value="ECO:0007669"/>
    <property type="project" value="InterPro"/>
</dbReference>
<dbReference type="GeneID" id="36526831"/>
<dbReference type="GO" id="GO:0016887">
    <property type="term" value="F:ATP hydrolysis activity"/>
    <property type="evidence" value="ECO:0007669"/>
    <property type="project" value="InterPro"/>
</dbReference>
<dbReference type="GO" id="GO:0032300">
    <property type="term" value="C:mismatch repair complex"/>
    <property type="evidence" value="ECO:0007669"/>
    <property type="project" value="InterPro"/>
</dbReference>
<keyword evidence="5" id="KW-1185">Reference proteome</keyword>
<evidence type="ECO:0000313" key="5">
    <source>
        <dbReference type="Proteomes" id="UP000234585"/>
    </source>
</evidence>
<dbReference type="AlphaFoldDB" id="A0A2I2EXT1"/>
<dbReference type="SUPFAM" id="SSF55874">
    <property type="entry name" value="ATPase domain of HSP90 chaperone/DNA topoisomerase II/histidine kinase"/>
    <property type="match status" value="1"/>
</dbReference>
<name>A0A2I2EXT1_ASPCN</name>
<feature type="compositionally biased region" description="Polar residues" evidence="2">
    <location>
        <begin position="540"/>
        <end position="560"/>
    </location>
</feature>
<organism evidence="4 5">
    <name type="scientific">Aspergillus candidus</name>
    <dbReference type="NCBI Taxonomy" id="41067"/>
    <lineage>
        <taxon>Eukaryota</taxon>
        <taxon>Fungi</taxon>
        <taxon>Dikarya</taxon>
        <taxon>Ascomycota</taxon>
        <taxon>Pezizomycotina</taxon>
        <taxon>Eurotiomycetes</taxon>
        <taxon>Eurotiomycetidae</taxon>
        <taxon>Eurotiales</taxon>
        <taxon>Aspergillaceae</taxon>
        <taxon>Aspergillus</taxon>
        <taxon>Aspergillus subgen. Circumdati</taxon>
    </lineage>
</organism>
<evidence type="ECO:0000313" key="4">
    <source>
        <dbReference type="EMBL" id="PLB33187.1"/>
    </source>
</evidence>
<dbReference type="STRING" id="41067.A0A2I2EXT1"/>
<dbReference type="InterPro" id="IPR037198">
    <property type="entry name" value="MutL_C_sf"/>
</dbReference>
<dbReference type="InterPro" id="IPR014790">
    <property type="entry name" value="MutL_C"/>
</dbReference>
<comment type="similarity">
    <text evidence="1">Belongs to the DNA mismatch repair MutL/HexB family.</text>
</comment>
<dbReference type="Proteomes" id="UP000234585">
    <property type="component" value="Unassembled WGS sequence"/>
</dbReference>
<dbReference type="PANTHER" id="PTHR10073">
    <property type="entry name" value="DNA MISMATCH REPAIR PROTEIN MLH, PMS, MUTL"/>
    <property type="match status" value="1"/>
</dbReference>
<evidence type="ECO:0000256" key="1">
    <source>
        <dbReference type="ARBA" id="ARBA00006082"/>
    </source>
</evidence>
<dbReference type="InterPro" id="IPR042120">
    <property type="entry name" value="MutL_C_dimsub"/>
</dbReference>
<dbReference type="InterPro" id="IPR038973">
    <property type="entry name" value="MutL/Mlh/Pms-like"/>
</dbReference>
<dbReference type="Gene3D" id="3.30.1540.20">
    <property type="entry name" value="MutL, C-terminal domain, dimerisation subdomain"/>
    <property type="match status" value="1"/>
</dbReference>
<accession>A0A2I2EXT1</accession>
<feature type="domain" description="MutL C-terminal dimerisation" evidence="3">
    <location>
        <begin position="648"/>
        <end position="839"/>
    </location>
</feature>
<dbReference type="GO" id="GO:0140664">
    <property type="term" value="F:ATP-dependent DNA damage sensor activity"/>
    <property type="evidence" value="ECO:0007669"/>
    <property type="project" value="InterPro"/>
</dbReference>